<dbReference type="Pfam" id="PF12662">
    <property type="entry name" value="cEGF"/>
    <property type="match status" value="1"/>
</dbReference>
<reference evidence="4" key="1">
    <citation type="journal article" date="2021" name="bioRxiv">
        <title>Whole Genome Assembly and Annotation of Northern Wild Rice, Zizania palustris L., Supports a Whole Genome Duplication in the Zizania Genus.</title>
        <authorList>
            <person name="Haas M."/>
            <person name="Kono T."/>
            <person name="Macchietto M."/>
            <person name="Millas R."/>
            <person name="McGilp L."/>
            <person name="Shao M."/>
            <person name="Duquette J."/>
            <person name="Hirsch C.N."/>
            <person name="Kimball J."/>
        </authorList>
    </citation>
    <scope>NUCLEOTIDE SEQUENCE</scope>
    <source>
        <tissue evidence="4">Fresh leaf tissue</tissue>
    </source>
</reference>
<dbReference type="OrthoDB" id="689750at2759"/>
<comment type="caution">
    <text evidence="4">The sequence shown here is derived from an EMBL/GenBank/DDBJ whole genome shotgun (WGS) entry which is preliminary data.</text>
</comment>
<sequence>MQGFLQWACLSEFFYGCFTSGIGRCEIKNGGCWKETKNNKIIFAYSNEVSKDCKCPPGFKGDGVKICEDINECKEKSVCPCKGYSCENTWGKL</sequence>
<evidence type="ECO:0000259" key="3">
    <source>
        <dbReference type="Pfam" id="PF12662"/>
    </source>
</evidence>
<dbReference type="InterPro" id="IPR026823">
    <property type="entry name" value="cEGF"/>
</dbReference>
<reference evidence="4" key="2">
    <citation type="submission" date="2021-02" db="EMBL/GenBank/DDBJ databases">
        <authorList>
            <person name="Kimball J.A."/>
            <person name="Haas M.W."/>
            <person name="Macchietto M."/>
            <person name="Kono T."/>
            <person name="Duquette J."/>
            <person name="Shao M."/>
        </authorList>
    </citation>
    <scope>NUCLEOTIDE SEQUENCE</scope>
    <source>
        <tissue evidence="4">Fresh leaf tissue</tissue>
    </source>
</reference>
<evidence type="ECO:0000256" key="1">
    <source>
        <dbReference type="ARBA" id="ARBA00022536"/>
    </source>
</evidence>
<feature type="signal peptide" evidence="2">
    <location>
        <begin position="1"/>
        <end position="19"/>
    </location>
</feature>
<dbReference type="EMBL" id="JAAALK010000082">
    <property type="protein sequence ID" value="KAG8084472.1"/>
    <property type="molecule type" value="Genomic_DNA"/>
</dbReference>
<evidence type="ECO:0000313" key="4">
    <source>
        <dbReference type="EMBL" id="KAG8084472.1"/>
    </source>
</evidence>
<evidence type="ECO:0000256" key="2">
    <source>
        <dbReference type="SAM" id="SignalP"/>
    </source>
</evidence>
<evidence type="ECO:0000313" key="5">
    <source>
        <dbReference type="Proteomes" id="UP000729402"/>
    </source>
</evidence>
<dbReference type="AlphaFoldDB" id="A0A8J5W7H8"/>
<keyword evidence="2" id="KW-0732">Signal</keyword>
<feature type="chain" id="PRO_5035171633" description="Complement Clr-like EGF domain-containing protein" evidence="2">
    <location>
        <begin position="20"/>
        <end position="93"/>
    </location>
</feature>
<name>A0A8J5W7H8_ZIZPA</name>
<keyword evidence="5" id="KW-1185">Reference proteome</keyword>
<gene>
    <name evidence="4" type="ORF">GUJ93_ZPchr0010g8287</name>
</gene>
<accession>A0A8J5W7H8</accession>
<organism evidence="4 5">
    <name type="scientific">Zizania palustris</name>
    <name type="common">Northern wild rice</name>
    <dbReference type="NCBI Taxonomy" id="103762"/>
    <lineage>
        <taxon>Eukaryota</taxon>
        <taxon>Viridiplantae</taxon>
        <taxon>Streptophyta</taxon>
        <taxon>Embryophyta</taxon>
        <taxon>Tracheophyta</taxon>
        <taxon>Spermatophyta</taxon>
        <taxon>Magnoliopsida</taxon>
        <taxon>Liliopsida</taxon>
        <taxon>Poales</taxon>
        <taxon>Poaceae</taxon>
        <taxon>BOP clade</taxon>
        <taxon>Oryzoideae</taxon>
        <taxon>Oryzeae</taxon>
        <taxon>Zizaniinae</taxon>
        <taxon>Zizania</taxon>
    </lineage>
</organism>
<keyword evidence="1" id="KW-0245">EGF-like domain</keyword>
<proteinExistence type="predicted"/>
<protein>
    <recommendedName>
        <fullName evidence="3">Complement Clr-like EGF domain-containing protein</fullName>
    </recommendedName>
</protein>
<feature type="domain" description="Complement Clr-like EGF" evidence="3">
    <location>
        <begin position="53"/>
        <end position="72"/>
    </location>
</feature>
<dbReference type="Proteomes" id="UP000729402">
    <property type="component" value="Unassembled WGS sequence"/>
</dbReference>